<proteinExistence type="predicted"/>
<evidence type="ECO:0000313" key="1">
    <source>
        <dbReference type="Ensembl" id="ENSNMLP00000043980.1"/>
    </source>
</evidence>
<dbReference type="Ensembl" id="ENSNMLT00000048817.1">
    <property type="protein sequence ID" value="ENSNMLP00000043980.1"/>
    <property type="gene ID" value="ENSNMLG00000026637.1"/>
</dbReference>
<sequence length="280" mass="32392">MLHREIERTEADLSQYAHCKNIVFKMAQMTKNPAIGTKENPLSQSGVIDENDPAFHLPTLEEFLNVLTELKEHNLSLMQNTAKMNHGLKKLTRKIQKTSPKVNDKVSLQILDLRNRLDTEKTSAVKLKKKVCLHESLKTGDEGIMLNALGEKVSKKYIQCVDKRPHLLSTLEMVANMESRLCTLLDQLDRIPEDFLEGVLKIKETERSSRQREELLRHEREKQKEKLKKCMQRSCGDSKKRLGRKLMPRCLPIKNNSKQEKETKVCEENEAFLFPAEDDE</sequence>
<accession>A0A8C6WZZ6</accession>
<name>A0A8C6WZZ6_9GOBI</name>
<dbReference type="Proteomes" id="UP000694523">
    <property type="component" value="Unplaced"/>
</dbReference>
<dbReference type="AlphaFoldDB" id="A0A8C6WZZ6"/>
<dbReference type="PANTHER" id="PTHR21683">
    <property type="entry name" value="COILED-COIL DOMAIN-CONTAINING PROTEIN 42 LIKE-2-LIKE-RELATED"/>
    <property type="match status" value="1"/>
</dbReference>
<protein>
    <submittedName>
        <fullName evidence="1">Uncharacterized protein</fullName>
    </submittedName>
</protein>
<dbReference type="InterPro" id="IPR051147">
    <property type="entry name" value="CFAP_domain-containing"/>
</dbReference>
<evidence type="ECO:0000313" key="2">
    <source>
        <dbReference type="Proteomes" id="UP000694523"/>
    </source>
</evidence>
<keyword evidence="2" id="KW-1185">Reference proteome</keyword>
<dbReference type="PANTHER" id="PTHR21683:SF3">
    <property type="entry name" value="CILIA AND FLAGELLA ASSOCIATED PROTEIN 100"/>
    <property type="match status" value="1"/>
</dbReference>
<reference evidence="1" key="2">
    <citation type="submission" date="2025-09" db="UniProtKB">
        <authorList>
            <consortium name="Ensembl"/>
        </authorList>
    </citation>
    <scope>IDENTIFICATION</scope>
</reference>
<reference evidence="1" key="1">
    <citation type="submission" date="2025-08" db="UniProtKB">
        <authorList>
            <consortium name="Ensembl"/>
        </authorList>
    </citation>
    <scope>IDENTIFICATION</scope>
</reference>
<organism evidence="1 2">
    <name type="scientific">Neogobius melanostomus</name>
    <name type="common">round goby</name>
    <dbReference type="NCBI Taxonomy" id="47308"/>
    <lineage>
        <taxon>Eukaryota</taxon>
        <taxon>Metazoa</taxon>
        <taxon>Chordata</taxon>
        <taxon>Craniata</taxon>
        <taxon>Vertebrata</taxon>
        <taxon>Euteleostomi</taxon>
        <taxon>Actinopterygii</taxon>
        <taxon>Neopterygii</taxon>
        <taxon>Teleostei</taxon>
        <taxon>Neoteleostei</taxon>
        <taxon>Acanthomorphata</taxon>
        <taxon>Gobiaria</taxon>
        <taxon>Gobiiformes</taxon>
        <taxon>Gobioidei</taxon>
        <taxon>Gobiidae</taxon>
        <taxon>Benthophilinae</taxon>
        <taxon>Neogobiini</taxon>
        <taxon>Neogobius</taxon>
    </lineage>
</organism>